<sequence>MDHVLKKPSKRVLQVVSSSAEGLLQAKPMTELLKRNHDDGPEQHTYYCRLLQILIQHTRPHPPYNQLYRNIIQTFIEENRRHDSTFSDSIRYRKVLKCGVGGRTKVQGRRSQEPDN</sequence>
<comment type="caution">
    <text evidence="1">The sequence shown here is derived from an EMBL/GenBank/DDBJ whole genome shotgun (WGS) entry which is preliminary data.</text>
</comment>
<organism evidence="1 2">
    <name type="scientific">Characodon lateralis</name>
    <dbReference type="NCBI Taxonomy" id="208331"/>
    <lineage>
        <taxon>Eukaryota</taxon>
        <taxon>Metazoa</taxon>
        <taxon>Chordata</taxon>
        <taxon>Craniata</taxon>
        <taxon>Vertebrata</taxon>
        <taxon>Euteleostomi</taxon>
        <taxon>Actinopterygii</taxon>
        <taxon>Neopterygii</taxon>
        <taxon>Teleostei</taxon>
        <taxon>Neoteleostei</taxon>
        <taxon>Acanthomorphata</taxon>
        <taxon>Ovalentaria</taxon>
        <taxon>Atherinomorphae</taxon>
        <taxon>Cyprinodontiformes</taxon>
        <taxon>Goodeidae</taxon>
        <taxon>Characodon</taxon>
    </lineage>
</organism>
<protein>
    <submittedName>
        <fullName evidence="1">Uncharacterized protein</fullName>
    </submittedName>
</protein>
<accession>A0ABU7DME5</accession>
<gene>
    <name evidence="1" type="ORF">CHARACLAT_028259</name>
</gene>
<dbReference type="EMBL" id="JAHUTJ010028325">
    <property type="protein sequence ID" value="MED6275611.1"/>
    <property type="molecule type" value="Genomic_DNA"/>
</dbReference>
<proteinExistence type="predicted"/>
<dbReference type="Proteomes" id="UP001352852">
    <property type="component" value="Unassembled WGS sequence"/>
</dbReference>
<keyword evidence="2" id="KW-1185">Reference proteome</keyword>
<name>A0ABU7DME5_9TELE</name>
<reference evidence="1 2" key="1">
    <citation type="submission" date="2021-06" db="EMBL/GenBank/DDBJ databases">
        <authorList>
            <person name="Palmer J.M."/>
        </authorList>
    </citation>
    <scope>NUCLEOTIDE SEQUENCE [LARGE SCALE GENOMIC DNA]</scope>
    <source>
        <strain evidence="1 2">CL_MEX2019</strain>
        <tissue evidence="1">Muscle</tissue>
    </source>
</reference>
<evidence type="ECO:0000313" key="2">
    <source>
        <dbReference type="Proteomes" id="UP001352852"/>
    </source>
</evidence>
<evidence type="ECO:0000313" key="1">
    <source>
        <dbReference type="EMBL" id="MED6275611.1"/>
    </source>
</evidence>